<evidence type="ECO:0000313" key="5">
    <source>
        <dbReference type="Proteomes" id="UP001209083"/>
    </source>
</evidence>
<dbReference type="EMBL" id="CP090958">
    <property type="protein sequence ID" value="WGW12857.1"/>
    <property type="molecule type" value="Genomic_DNA"/>
</dbReference>
<protein>
    <submittedName>
        <fullName evidence="4">SRPBCC domain-containing protein</fullName>
    </submittedName>
</protein>
<evidence type="ECO:0000256" key="2">
    <source>
        <dbReference type="SAM" id="MobiDB-lite"/>
    </source>
</evidence>
<evidence type="ECO:0000259" key="3">
    <source>
        <dbReference type="Pfam" id="PF08327"/>
    </source>
</evidence>
<dbReference type="Proteomes" id="UP001209083">
    <property type="component" value="Chromosome"/>
</dbReference>
<keyword evidence="5" id="KW-1185">Reference proteome</keyword>
<evidence type="ECO:0000313" key="4">
    <source>
        <dbReference type="EMBL" id="WGW12857.1"/>
    </source>
</evidence>
<evidence type="ECO:0000256" key="1">
    <source>
        <dbReference type="ARBA" id="ARBA00006817"/>
    </source>
</evidence>
<feature type="domain" description="Activator of Hsp90 ATPase homologue 1/2-like C-terminal" evidence="3">
    <location>
        <begin position="12"/>
        <end position="142"/>
    </location>
</feature>
<dbReference type="InterPro" id="IPR013538">
    <property type="entry name" value="ASHA1/2-like_C"/>
</dbReference>
<accession>A0ABY8QUY8</accession>
<reference evidence="4 5" key="1">
    <citation type="submission" date="2023-05" db="EMBL/GenBank/DDBJ databases">
        <title>Lithophilousrod everest ZFBP1038 complete genpme.</title>
        <authorList>
            <person name="Tian M."/>
        </authorList>
    </citation>
    <scope>NUCLEOTIDE SEQUENCE [LARGE SCALE GENOMIC DNA]</scope>
    <source>
        <strain evidence="4 5">ZFBP1038</strain>
    </source>
</reference>
<gene>
    <name evidence="4" type="ORF">LWF01_03525</name>
</gene>
<dbReference type="RefSeq" id="WP_349639663.1">
    <property type="nucleotide sequence ID" value="NZ_CP090958.1"/>
</dbReference>
<dbReference type="Pfam" id="PF08327">
    <property type="entry name" value="AHSA1"/>
    <property type="match status" value="1"/>
</dbReference>
<dbReference type="Gene3D" id="3.30.530.20">
    <property type="match status" value="1"/>
</dbReference>
<organism evidence="4 5">
    <name type="scientific">Saxibacter everestensis</name>
    <dbReference type="NCBI Taxonomy" id="2909229"/>
    <lineage>
        <taxon>Bacteria</taxon>
        <taxon>Bacillati</taxon>
        <taxon>Actinomycetota</taxon>
        <taxon>Actinomycetes</taxon>
        <taxon>Micrococcales</taxon>
        <taxon>Brevibacteriaceae</taxon>
        <taxon>Saxibacter</taxon>
    </lineage>
</organism>
<feature type="region of interest" description="Disordered" evidence="2">
    <location>
        <begin position="75"/>
        <end position="94"/>
    </location>
</feature>
<name>A0ABY8QUY8_9MICO</name>
<dbReference type="InterPro" id="IPR023393">
    <property type="entry name" value="START-like_dom_sf"/>
</dbReference>
<sequence>MEPISYTIYITAPQQRVWDAFIDDEDVRAVWWSCVLEGTPTAGSDYAYVGPGQDGERTVHVTGEFIEVNEPQKLSMTERPGPSYNTEGEERSSRMNFSFEQVSDQLTRLTVVNDNWSDGHPGYEETKGTWPLLFSSLKSYLETGKPLPMG</sequence>
<comment type="similarity">
    <text evidence="1">Belongs to the AHA1 family.</text>
</comment>
<dbReference type="SUPFAM" id="SSF55961">
    <property type="entry name" value="Bet v1-like"/>
    <property type="match status" value="1"/>
</dbReference>
<proteinExistence type="inferred from homology"/>